<dbReference type="InterPro" id="IPR018247">
    <property type="entry name" value="EF_Hand_1_Ca_BS"/>
</dbReference>
<gene>
    <name evidence="4" type="ORF">R3I93_008969</name>
</gene>
<dbReference type="PANTHER" id="PTHR11639:SF126">
    <property type="entry name" value="S100 CALCIUM-BINDING PROTEIN W"/>
    <property type="match status" value="1"/>
</dbReference>
<keyword evidence="5" id="KW-1185">Reference proteome</keyword>
<dbReference type="CDD" id="cd00213">
    <property type="entry name" value="S-100"/>
    <property type="match status" value="1"/>
</dbReference>
<name>A0AAN9D334_9TELE</name>
<dbReference type="EMBL" id="JAYKXH010000009">
    <property type="protein sequence ID" value="KAK7157639.1"/>
    <property type="molecule type" value="Genomic_DNA"/>
</dbReference>
<evidence type="ECO:0000259" key="3">
    <source>
        <dbReference type="PROSITE" id="PS50222"/>
    </source>
</evidence>
<evidence type="ECO:0000256" key="1">
    <source>
        <dbReference type="ARBA" id="ARBA00022723"/>
    </source>
</evidence>
<dbReference type="SUPFAM" id="SSF47473">
    <property type="entry name" value="EF-hand"/>
    <property type="match status" value="1"/>
</dbReference>
<organism evidence="4 5">
    <name type="scientific">Phoxinus phoxinus</name>
    <name type="common">Eurasian minnow</name>
    <dbReference type="NCBI Taxonomy" id="58324"/>
    <lineage>
        <taxon>Eukaryota</taxon>
        <taxon>Metazoa</taxon>
        <taxon>Chordata</taxon>
        <taxon>Craniata</taxon>
        <taxon>Vertebrata</taxon>
        <taxon>Euteleostomi</taxon>
        <taxon>Actinopterygii</taxon>
        <taxon>Neopterygii</taxon>
        <taxon>Teleostei</taxon>
        <taxon>Ostariophysi</taxon>
        <taxon>Cypriniformes</taxon>
        <taxon>Leuciscidae</taxon>
        <taxon>Phoxininae</taxon>
        <taxon>Phoxinus</taxon>
    </lineage>
</organism>
<feature type="domain" description="EF-hand" evidence="3">
    <location>
        <begin position="50"/>
        <end position="85"/>
    </location>
</feature>
<comment type="caution">
    <text evidence="4">The sequence shown here is derived from an EMBL/GenBank/DDBJ whole genome shotgun (WGS) entry which is preliminary data.</text>
</comment>
<evidence type="ECO:0000313" key="5">
    <source>
        <dbReference type="Proteomes" id="UP001364617"/>
    </source>
</evidence>
<dbReference type="Gene3D" id="1.10.238.10">
    <property type="entry name" value="EF-hand"/>
    <property type="match status" value="1"/>
</dbReference>
<dbReference type="InterPro" id="IPR034325">
    <property type="entry name" value="S-100_dom"/>
</dbReference>
<keyword evidence="1" id="KW-0479">Metal-binding</keyword>
<dbReference type="Pfam" id="PF00036">
    <property type="entry name" value="EF-hand_1"/>
    <property type="match status" value="1"/>
</dbReference>
<dbReference type="GO" id="GO:0048306">
    <property type="term" value="F:calcium-dependent protein binding"/>
    <property type="evidence" value="ECO:0007669"/>
    <property type="project" value="TreeGrafter"/>
</dbReference>
<dbReference type="SMART" id="SM00054">
    <property type="entry name" value="EFh"/>
    <property type="match status" value="1"/>
</dbReference>
<dbReference type="PROSITE" id="PS00018">
    <property type="entry name" value="EF_HAND_1"/>
    <property type="match status" value="1"/>
</dbReference>
<dbReference type="PANTHER" id="PTHR11639">
    <property type="entry name" value="S100 CALCIUM-BINDING PROTEIN"/>
    <property type="match status" value="1"/>
</dbReference>
<reference evidence="4 5" key="1">
    <citation type="submission" date="2024-02" db="EMBL/GenBank/DDBJ databases">
        <title>Chromosome-level genome assembly of the Eurasian Minnow (Phoxinus phoxinus).</title>
        <authorList>
            <person name="Oriowo T.O."/>
            <person name="Martin S."/>
            <person name="Stange M."/>
            <person name="Chrysostomakis Y."/>
            <person name="Brown T."/>
            <person name="Winkler S."/>
            <person name="Kukowka S."/>
            <person name="Myers E.W."/>
            <person name="Bohne A."/>
        </authorList>
    </citation>
    <scope>NUCLEOTIDE SEQUENCE [LARGE SCALE GENOMIC DNA]</scope>
    <source>
        <strain evidence="4">ZFMK-TIS-60720</strain>
        <tissue evidence="4">Whole Organism</tissue>
    </source>
</reference>
<evidence type="ECO:0000313" key="4">
    <source>
        <dbReference type="EMBL" id="KAK7157639.1"/>
    </source>
</evidence>
<dbReference type="Proteomes" id="UP001364617">
    <property type="component" value="Unassembled WGS sequence"/>
</dbReference>
<dbReference type="InterPro" id="IPR013787">
    <property type="entry name" value="S100_Ca-bd_sub"/>
</dbReference>
<proteinExistence type="predicted"/>
<dbReference type="GO" id="GO:0005615">
    <property type="term" value="C:extracellular space"/>
    <property type="evidence" value="ECO:0007669"/>
    <property type="project" value="TreeGrafter"/>
</dbReference>
<dbReference type="InterPro" id="IPR002048">
    <property type="entry name" value="EF_hand_dom"/>
</dbReference>
<dbReference type="InterPro" id="IPR011992">
    <property type="entry name" value="EF-hand-dom_pair"/>
</dbReference>
<evidence type="ECO:0000256" key="2">
    <source>
        <dbReference type="ARBA" id="ARBA00022837"/>
    </source>
</evidence>
<sequence length="106" mass="11981">MSKLEKAIVAIVEVFEEYAGTDEKKSQLSNAELGELIKAQLSSPEFKDKVDPENIKEVMEELDKNHDGEVNFREFSQCISGLAKAYYMKKHGKEKSRGRARGGQDK</sequence>
<dbReference type="Pfam" id="PF01023">
    <property type="entry name" value="S_100"/>
    <property type="match status" value="1"/>
</dbReference>
<dbReference type="PROSITE" id="PS50222">
    <property type="entry name" value="EF_HAND_2"/>
    <property type="match status" value="1"/>
</dbReference>
<dbReference type="SMART" id="SM01394">
    <property type="entry name" value="S_100"/>
    <property type="match status" value="1"/>
</dbReference>
<protein>
    <recommendedName>
        <fullName evidence="3">EF-hand domain-containing protein</fullName>
    </recommendedName>
</protein>
<accession>A0AAN9D334</accession>
<dbReference type="GO" id="GO:0048471">
    <property type="term" value="C:perinuclear region of cytoplasm"/>
    <property type="evidence" value="ECO:0007669"/>
    <property type="project" value="TreeGrafter"/>
</dbReference>
<dbReference type="AlphaFoldDB" id="A0AAN9D334"/>
<dbReference type="GO" id="GO:0046914">
    <property type="term" value="F:transition metal ion binding"/>
    <property type="evidence" value="ECO:0007669"/>
    <property type="project" value="InterPro"/>
</dbReference>
<dbReference type="GO" id="GO:0005509">
    <property type="term" value="F:calcium ion binding"/>
    <property type="evidence" value="ECO:0007669"/>
    <property type="project" value="InterPro"/>
</dbReference>
<keyword evidence="2" id="KW-0106">Calcium</keyword>